<dbReference type="RefSeq" id="WP_193718636.1">
    <property type="nucleotide sequence ID" value="NZ_JACSPN010000003.1"/>
</dbReference>
<comment type="caution">
    <text evidence="1">The sequence shown here is derived from an EMBL/GenBank/DDBJ whole genome shotgun (WGS) entry which is preliminary data.</text>
</comment>
<reference evidence="1 2" key="1">
    <citation type="submission" date="2020-08" db="EMBL/GenBank/DDBJ databases">
        <title>A Genomic Blueprint of the Chicken Gut Microbiome.</title>
        <authorList>
            <person name="Gilroy R."/>
            <person name="Ravi A."/>
            <person name="Getino M."/>
            <person name="Pursley I."/>
            <person name="Horton D.L."/>
            <person name="Alikhan N.-F."/>
            <person name="Baker D."/>
            <person name="Gharbi K."/>
            <person name="Hall N."/>
            <person name="Watson M."/>
            <person name="Adriaenssens E.M."/>
            <person name="Foster-Nyarko E."/>
            <person name="Jarju S."/>
            <person name="Secka A."/>
            <person name="Antonio M."/>
            <person name="Oren A."/>
            <person name="Chaudhuri R."/>
            <person name="La Ragione R.M."/>
            <person name="Hildebrand F."/>
            <person name="Pallen M.J."/>
        </authorList>
    </citation>
    <scope>NUCLEOTIDE SEQUENCE [LARGE SCALE GENOMIC DNA]</scope>
    <source>
        <strain evidence="1 2">Sa1BUA8</strain>
    </source>
</reference>
<dbReference type="Proteomes" id="UP000822993">
    <property type="component" value="Unassembled WGS sequence"/>
</dbReference>
<gene>
    <name evidence="1" type="ORF">H9623_03100</name>
</gene>
<dbReference type="AlphaFoldDB" id="A0A9D5YXL6"/>
<sequence>MSLFLKVDGDLLESAASDLGTVSREFAQADARADGIADAVGDAGLAEAVRGFSTSWSNRREKMREGIDDLYELTRAVADSFTEADGELASALESES</sequence>
<dbReference type="InterPro" id="IPR036689">
    <property type="entry name" value="ESAT-6-like_sf"/>
</dbReference>
<evidence type="ECO:0000313" key="1">
    <source>
        <dbReference type="EMBL" id="MBE7699295.1"/>
    </source>
</evidence>
<protein>
    <recommendedName>
        <fullName evidence="3">WXG100 family type VII secretion target</fullName>
    </recommendedName>
</protein>
<dbReference type="EMBL" id="JACSPN010000003">
    <property type="protein sequence ID" value="MBE7699295.1"/>
    <property type="molecule type" value="Genomic_DNA"/>
</dbReference>
<evidence type="ECO:0008006" key="3">
    <source>
        <dbReference type="Google" id="ProtNLM"/>
    </source>
</evidence>
<name>A0A9D5YXL6_9CELL</name>
<proteinExistence type="predicted"/>
<organism evidence="1 2">
    <name type="scientific">Oerskovia douganii</name>
    <dbReference type="NCBI Taxonomy" id="2762210"/>
    <lineage>
        <taxon>Bacteria</taxon>
        <taxon>Bacillati</taxon>
        <taxon>Actinomycetota</taxon>
        <taxon>Actinomycetes</taxon>
        <taxon>Micrococcales</taxon>
        <taxon>Cellulomonadaceae</taxon>
        <taxon>Oerskovia</taxon>
    </lineage>
</organism>
<dbReference type="SUPFAM" id="SSF140453">
    <property type="entry name" value="EsxAB dimer-like"/>
    <property type="match status" value="1"/>
</dbReference>
<keyword evidence="2" id="KW-1185">Reference proteome</keyword>
<evidence type="ECO:0000313" key="2">
    <source>
        <dbReference type="Proteomes" id="UP000822993"/>
    </source>
</evidence>
<accession>A0A9D5YXL6</accession>